<dbReference type="CTD" id="9808186"/>
<gene>
    <name evidence="2" type="ORF">GCK72_021749</name>
</gene>
<sequence>MAMEPHEIVRPIPTRPVVQTIPIRMPRPNSMESVMRRIMRDDIQMEPQQIAIPTSLPYWEPPPHLNVLFSNIQNECQQIPIPPIVEPIPYVEPPSLSSLIQNVLGRDEFYNALFPQIPIAPLLQPNPIIQSGNQEELPSNTSPPPTTEPDSNPLESYPIQEILFRYADGLSKANLRLVNRAFHQIANRSPLGITKIKVIEHELKIELDVFDGEWIRKDFSKVKDFMSEFL</sequence>
<organism evidence="2 3">
    <name type="scientific">Caenorhabditis remanei</name>
    <name type="common">Caenorhabditis vulgaris</name>
    <dbReference type="NCBI Taxonomy" id="31234"/>
    <lineage>
        <taxon>Eukaryota</taxon>
        <taxon>Metazoa</taxon>
        <taxon>Ecdysozoa</taxon>
        <taxon>Nematoda</taxon>
        <taxon>Chromadorea</taxon>
        <taxon>Rhabditida</taxon>
        <taxon>Rhabditina</taxon>
        <taxon>Rhabditomorpha</taxon>
        <taxon>Rhabditoidea</taxon>
        <taxon>Rhabditidae</taxon>
        <taxon>Peloderinae</taxon>
        <taxon>Caenorhabditis</taxon>
    </lineage>
</organism>
<evidence type="ECO:0000313" key="3">
    <source>
        <dbReference type="Proteomes" id="UP000483820"/>
    </source>
</evidence>
<evidence type="ECO:0000313" key="2">
    <source>
        <dbReference type="EMBL" id="KAF1755180.1"/>
    </source>
</evidence>
<feature type="region of interest" description="Disordered" evidence="1">
    <location>
        <begin position="128"/>
        <end position="154"/>
    </location>
</feature>
<comment type="caution">
    <text evidence="2">The sequence shown here is derived from an EMBL/GenBank/DDBJ whole genome shotgun (WGS) entry which is preliminary data.</text>
</comment>
<protein>
    <recommendedName>
        <fullName evidence="4">F-box domain-containing protein</fullName>
    </recommendedName>
</protein>
<dbReference type="RefSeq" id="XP_053583389.1">
    <property type="nucleotide sequence ID" value="XM_053734476.1"/>
</dbReference>
<reference evidence="2 3" key="1">
    <citation type="submission" date="2019-12" db="EMBL/GenBank/DDBJ databases">
        <title>Chromosome-level assembly of the Caenorhabditis remanei genome.</title>
        <authorList>
            <person name="Teterina A.A."/>
            <person name="Willis J.H."/>
            <person name="Phillips P.C."/>
        </authorList>
    </citation>
    <scope>NUCLEOTIDE SEQUENCE [LARGE SCALE GENOMIC DNA]</scope>
    <source>
        <strain evidence="2 3">PX506</strain>
        <tissue evidence="2">Whole organism</tissue>
    </source>
</reference>
<dbReference type="AlphaFoldDB" id="A0A6A5GIZ7"/>
<name>A0A6A5GIZ7_CAERE</name>
<dbReference type="EMBL" id="WUAV01000005">
    <property type="protein sequence ID" value="KAF1755180.1"/>
    <property type="molecule type" value="Genomic_DNA"/>
</dbReference>
<proteinExistence type="predicted"/>
<dbReference type="GeneID" id="9808186"/>
<dbReference type="KEGG" id="crq:GCK72_021749"/>
<evidence type="ECO:0000256" key="1">
    <source>
        <dbReference type="SAM" id="MobiDB-lite"/>
    </source>
</evidence>
<dbReference type="Proteomes" id="UP000483820">
    <property type="component" value="Chromosome V"/>
</dbReference>
<accession>A0A6A5GIZ7</accession>
<evidence type="ECO:0008006" key="4">
    <source>
        <dbReference type="Google" id="ProtNLM"/>
    </source>
</evidence>